<accession>A0A1X6NZN6</accession>
<evidence type="ECO:0000313" key="2">
    <source>
        <dbReference type="Proteomes" id="UP000218209"/>
    </source>
</evidence>
<dbReference type="EMBL" id="KV918965">
    <property type="protein sequence ID" value="OSX74062.1"/>
    <property type="molecule type" value="Genomic_DNA"/>
</dbReference>
<dbReference type="AlphaFoldDB" id="A0A1X6NZN6"/>
<name>A0A1X6NZN6_PORUM</name>
<protein>
    <submittedName>
        <fullName evidence="1">Uncharacterized protein</fullName>
    </submittedName>
</protein>
<keyword evidence="2" id="KW-1185">Reference proteome</keyword>
<dbReference type="Proteomes" id="UP000218209">
    <property type="component" value="Unassembled WGS sequence"/>
</dbReference>
<reference evidence="1 2" key="1">
    <citation type="submission" date="2017-03" db="EMBL/GenBank/DDBJ databases">
        <title>WGS assembly of Porphyra umbilicalis.</title>
        <authorList>
            <person name="Brawley S.H."/>
            <person name="Blouin N.A."/>
            <person name="Ficko-Blean E."/>
            <person name="Wheeler G.L."/>
            <person name="Lohr M."/>
            <person name="Goodson H.V."/>
            <person name="Jenkins J.W."/>
            <person name="Blaby-Haas C.E."/>
            <person name="Helliwell K.E."/>
            <person name="Chan C."/>
            <person name="Marriage T."/>
            <person name="Bhattacharya D."/>
            <person name="Klein A.S."/>
            <person name="Badis Y."/>
            <person name="Brodie J."/>
            <person name="Cao Y."/>
            <person name="Collen J."/>
            <person name="Dittami S.M."/>
            <person name="Gachon C.M."/>
            <person name="Green B.R."/>
            <person name="Karpowicz S."/>
            <person name="Kim J.W."/>
            <person name="Kudahl U."/>
            <person name="Lin S."/>
            <person name="Michel G."/>
            <person name="Mittag M."/>
            <person name="Olson B.J."/>
            <person name="Pangilinan J."/>
            <person name="Peng Y."/>
            <person name="Qiu H."/>
            <person name="Shu S."/>
            <person name="Singer J.T."/>
            <person name="Smith A.G."/>
            <person name="Sprecher B.N."/>
            <person name="Wagner V."/>
            <person name="Wang W."/>
            <person name="Wang Z.-Y."/>
            <person name="Yan J."/>
            <person name="Yarish C."/>
            <person name="Zoeuner-Riek S."/>
            <person name="Zhuang Y."/>
            <person name="Zou Y."/>
            <person name="Lindquist E.A."/>
            <person name="Grimwood J."/>
            <person name="Barry K."/>
            <person name="Rokhsar D.S."/>
            <person name="Schmutz J."/>
            <person name="Stiller J.W."/>
            <person name="Grossman A.R."/>
            <person name="Prochnik S.E."/>
        </authorList>
    </citation>
    <scope>NUCLEOTIDE SEQUENCE [LARGE SCALE GENOMIC DNA]</scope>
    <source>
        <strain evidence="1">4086291</strain>
    </source>
</reference>
<organism evidence="1 2">
    <name type="scientific">Porphyra umbilicalis</name>
    <name type="common">Purple laver</name>
    <name type="synonym">Red alga</name>
    <dbReference type="NCBI Taxonomy" id="2786"/>
    <lineage>
        <taxon>Eukaryota</taxon>
        <taxon>Rhodophyta</taxon>
        <taxon>Bangiophyceae</taxon>
        <taxon>Bangiales</taxon>
        <taxon>Bangiaceae</taxon>
        <taxon>Porphyra</taxon>
    </lineage>
</organism>
<sequence length="159" mass="17489">MLQDAFDHLFRRALLQSLWPHPLPSLSPVDSLSGAPVASSDPRPAVSPLATPASAALVLSPHAGYIAMPRTNGLFFRASSHLCAPLDQASYVFLLTVAVLRVPHTDTRVELSFSLCPYPTDVCRLLVRESYQACIFCSRGLQRGGIFWFLFFSSMHATR</sequence>
<proteinExistence type="predicted"/>
<gene>
    <name evidence="1" type="ORF">BU14_0311s0002</name>
</gene>
<evidence type="ECO:0000313" key="1">
    <source>
        <dbReference type="EMBL" id="OSX74062.1"/>
    </source>
</evidence>